<evidence type="ECO:0000313" key="3">
    <source>
        <dbReference type="Proteomes" id="UP000008631"/>
    </source>
</evidence>
<feature type="transmembrane region" description="Helical" evidence="1">
    <location>
        <begin position="95"/>
        <end position="122"/>
    </location>
</feature>
<dbReference type="STRING" id="575540.Isop_2742"/>
<proteinExistence type="predicted"/>
<feature type="transmembrane region" description="Helical" evidence="1">
    <location>
        <begin position="35"/>
        <end position="56"/>
    </location>
</feature>
<dbReference type="KEGG" id="ipa:Isop_2742"/>
<keyword evidence="1" id="KW-1133">Transmembrane helix</keyword>
<dbReference type="Proteomes" id="UP000008631">
    <property type="component" value="Chromosome"/>
</dbReference>
<dbReference type="EMBL" id="CP002353">
    <property type="protein sequence ID" value="ADV63309.1"/>
    <property type="molecule type" value="Genomic_DNA"/>
</dbReference>
<reference evidence="2 3" key="2">
    <citation type="journal article" date="2011" name="Stand. Genomic Sci.">
        <title>Complete genome sequence of Isosphaera pallida type strain (IS1B).</title>
        <authorList>
            <consortium name="US DOE Joint Genome Institute (JGI-PGF)"/>
            <person name="Goker M."/>
            <person name="Cleland D."/>
            <person name="Saunders E."/>
            <person name="Lapidus A."/>
            <person name="Nolan M."/>
            <person name="Lucas S."/>
            <person name="Hammon N."/>
            <person name="Deshpande S."/>
            <person name="Cheng J.F."/>
            <person name="Tapia R."/>
            <person name="Han C."/>
            <person name="Goodwin L."/>
            <person name="Pitluck S."/>
            <person name="Liolios K."/>
            <person name="Pagani I."/>
            <person name="Ivanova N."/>
            <person name="Mavromatis K."/>
            <person name="Pati A."/>
            <person name="Chen A."/>
            <person name="Palaniappan K."/>
            <person name="Land M."/>
            <person name="Hauser L."/>
            <person name="Chang Y.J."/>
            <person name="Jeffries C.D."/>
            <person name="Detter J.C."/>
            <person name="Beck B."/>
            <person name="Woyke T."/>
            <person name="Bristow J."/>
            <person name="Eisen J.A."/>
            <person name="Markowitz V."/>
            <person name="Hugenholtz P."/>
            <person name="Kyrpides N.C."/>
            <person name="Klenk H.P."/>
        </authorList>
    </citation>
    <scope>NUCLEOTIDE SEQUENCE [LARGE SCALE GENOMIC DNA]</scope>
    <source>
        <strain evidence="3">ATCC 43644 / DSM 9630 / IS1B</strain>
    </source>
</reference>
<dbReference type="InParanoid" id="E8R0H7"/>
<dbReference type="eggNOG" id="ENOG502ZGEE">
    <property type="taxonomic scope" value="Bacteria"/>
</dbReference>
<gene>
    <name evidence="2" type="ordered locus">Isop_2742</name>
</gene>
<feature type="transmembrane region" description="Helical" evidence="1">
    <location>
        <begin position="62"/>
        <end position="83"/>
    </location>
</feature>
<evidence type="ECO:0000313" key="2">
    <source>
        <dbReference type="EMBL" id="ADV63309.1"/>
    </source>
</evidence>
<keyword evidence="1" id="KW-0812">Transmembrane</keyword>
<name>E8R0H7_ISOPI</name>
<evidence type="ECO:0008006" key="4">
    <source>
        <dbReference type="Google" id="ProtNLM"/>
    </source>
</evidence>
<organism evidence="2 3">
    <name type="scientific">Isosphaera pallida (strain ATCC 43644 / DSM 9630 / IS1B)</name>
    <dbReference type="NCBI Taxonomy" id="575540"/>
    <lineage>
        <taxon>Bacteria</taxon>
        <taxon>Pseudomonadati</taxon>
        <taxon>Planctomycetota</taxon>
        <taxon>Planctomycetia</taxon>
        <taxon>Isosphaerales</taxon>
        <taxon>Isosphaeraceae</taxon>
        <taxon>Isosphaera</taxon>
    </lineage>
</organism>
<sequence length="128" mass="14197">MSHLGARRNLFNPSPVSRPLSKPVRHALRPLKADLVWLMMMVTLLLIVAAVTVWLVDATLGLLVGMGGLLVLLESWFTGLGYLERRPQLPTRDRWSIHFAALVPWMIGLGLAALLMTSLFLLSDWLGG</sequence>
<protein>
    <recommendedName>
        <fullName evidence="4">Transmembrane protein</fullName>
    </recommendedName>
</protein>
<keyword evidence="1" id="KW-0472">Membrane</keyword>
<accession>E8R0H7</accession>
<keyword evidence="3" id="KW-1185">Reference proteome</keyword>
<reference key="1">
    <citation type="submission" date="2010-11" db="EMBL/GenBank/DDBJ databases">
        <title>The complete sequence of chromosome of Isophaera pallida ATCC 43644.</title>
        <authorList>
            <consortium name="US DOE Joint Genome Institute (JGI-PGF)"/>
            <person name="Lucas S."/>
            <person name="Copeland A."/>
            <person name="Lapidus A."/>
            <person name="Bruce D."/>
            <person name="Goodwin L."/>
            <person name="Pitluck S."/>
            <person name="Kyrpides N."/>
            <person name="Mavromatis K."/>
            <person name="Pagani I."/>
            <person name="Ivanova N."/>
            <person name="Saunders E."/>
            <person name="Brettin T."/>
            <person name="Detter J.C."/>
            <person name="Han C."/>
            <person name="Tapia R."/>
            <person name="Land M."/>
            <person name="Hauser L."/>
            <person name="Markowitz V."/>
            <person name="Cheng J.-F."/>
            <person name="Hugenholtz P."/>
            <person name="Woyke T."/>
            <person name="Wu D."/>
            <person name="Eisen J.A."/>
        </authorList>
    </citation>
    <scope>NUCLEOTIDE SEQUENCE</scope>
    <source>
        <strain>ATCC 43644</strain>
    </source>
</reference>
<dbReference type="AlphaFoldDB" id="E8R0H7"/>
<dbReference type="HOGENOM" id="CLU_2048178_0_0_0"/>
<dbReference type="RefSeq" id="WP_013565597.1">
    <property type="nucleotide sequence ID" value="NC_014962.1"/>
</dbReference>
<evidence type="ECO:0000256" key="1">
    <source>
        <dbReference type="SAM" id="Phobius"/>
    </source>
</evidence>